<dbReference type="RefSeq" id="WP_096055851.1">
    <property type="nucleotide sequence ID" value="NZ_CP023344.1"/>
</dbReference>
<dbReference type="OrthoDB" id="9787365at2"/>
<keyword evidence="3" id="KW-1185">Reference proteome</keyword>
<dbReference type="Pfam" id="PF22629">
    <property type="entry name" value="ACT_AHAS_ss"/>
    <property type="match status" value="1"/>
</dbReference>
<gene>
    <name evidence="2" type="ORF">CMV30_09765</name>
</gene>
<feature type="domain" description="ACT" evidence="1">
    <location>
        <begin position="19"/>
        <end position="92"/>
    </location>
</feature>
<name>A0A290Q6D0_9BACT</name>
<dbReference type="Proteomes" id="UP000217265">
    <property type="component" value="Chromosome"/>
</dbReference>
<evidence type="ECO:0000313" key="2">
    <source>
        <dbReference type="EMBL" id="ATC64219.1"/>
    </source>
</evidence>
<evidence type="ECO:0000313" key="3">
    <source>
        <dbReference type="Proteomes" id="UP000217265"/>
    </source>
</evidence>
<dbReference type="PROSITE" id="PS51671">
    <property type="entry name" value="ACT"/>
    <property type="match status" value="1"/>
</dbReference>
<dbReference type="SUPFAM" id="SSF55021">
    <property type="entry name" value="ACT-like"/>
    <property type="match status" value="1"/>
</dbReference>
<sequence length="113" mass="12309">MPNPPTPPTDRKAPTPTIVLELRVQNHPGAMARITALFADGGFNLEAILCVPLPGGIESRMLLLVSDADRLTHVEGELARLPDVLAVRRRADLGPEYFEWMAEMGAGAHGHHR</sequence>
<dbReference type="Gene3D" id="3.30.70.260">
    <property type="match status" value="1"/>
</dbReference>
<dbReference type="KEGG" id="vbh:CMV30_09765"/>
<proteinExistence type="predicted"/>
<dbReference type="AlphaFoldDB" id="A0A290Q6D0"/>
<protein>
    <submittedName>
        <fullName evidence="2">Acetolactate synthase isozyme 1 small subunit</fullName>
    </submittedName>
</protein>
<dbReference type="InterPro" id="IPR045865">
    <property type="entry name" value="ACT-like_dom_sf"/>
</dbReference>
<organism evidence="2 3">
    <name type="scientific">Nibricoccus aquaticus</name>
    <dbReference type="NCBI Taxonomy" id="2576891"/>
    <lineage>
        <taxon>Bacteria</taxon>
        <taxon>Pseudomonadati</taxon>
        <taxon>Verrucomicrobiota</taxon>
        <taxon>Opitutia</taxon>
        <taxon>Opitutales</taxon>
        <taxon>Opitutaceae</taxon>
        <taxon>Nibricoccus</taxon>
    </lineage>
</organism>
<reference evidence="2 3" key="1">
    <citation type="submission" date="2017-09" db="EMBL/GenBank/DDBJ databases">
        <title>Complete genome sequence of Verrucomicrobial strain HZ-65, isolated from freshwater.</title>
        <authorList>
            <person name="Choi A."/>
        </authorList>
    </citation>
    <scope>NUCLEOTIDE SEQUENCE [LARGE SCALE GENOMIC DNA]</scope>
    <source>
        <strain evidence="2 3">HZ-65</strain>
    </source>
</reference>
<dbReference type="EMBL" id="CP023344">
    <property type="protein sequence ID" value="ATC64219.1"/>
    <property type="molecule type" value="Genomic_DNA"/>
</dbReference>
<dbReference type="InterPro" id="IPR002912">
    <property type="entry name" value="ACT_dom"/>
</dbReference>
<evidence type="ECO:0000259" key="1">
    <source>
        <dbReference type="PROSITE" id="PS51671"/>
    </source>
</evidence>
<dbReference type="InterPro" id="IPR054480">
    <property type="entry name" value="AHAS_small-like_ACT"/>
</dbReference>
<accession>A0A290Q6D0</accession>